<dbReference type="GO" id="GO:0046513">
    <property type="term" value="P:ceramide biosynthetic process"/>
    <property type="evidence" value="ECO:0007669"/>
    <property type="project" value="InterPro"/>
</dbReference>
<comment type="subcellular location">
    <subcellularLocation>
        <location evidence="1">Membrane</location>
        <topology evidence="1">Multi-pass membrane protein</topology>
    </subcellularLocation>
</comment>
<keyword evidence="3 6" id="KW-0812">Transmembrane</keyword>
<dbReference type="InterPro" id="IPR006634">
    <property type="entry name" value="TLC-dom"/>
</dbReference>
<organism evidence="10 11">
    <name type="scientific">Ascodesmis nigricans</name>
    <dbReference type="NCBI Taxonomy" id="341454"/>
    <lineage>
        <taxon>Eukaryota</taxon>
        <taxon>Fungi</taxon>
        <taxon>Dikarya</taxon>
        <taxon>Ascomycota</taxon>
        <taxon>Pezizomycotina</taxon>
        <taxon>Pezizomycetes</taxon>
        <taxon>Pezizales</taxon>
        <taxon>Ascodesmidaceae</taxon>
        <taxon>Ascodesmis</taxon>
    </lineage>
</organism>
<dbReference type="InterPro" id="IPR016439">
    <property type="entry name" value="Lag1/Lac1-like"/>
</dbReference>
<proteinExistence type="inferred from homology"/>
<evidence type="ECO:0000256" key="4">
    <source>
        <dbReference type="ARBA" id="ARBA00022989"/>
    </source>
</evidence>
<dbReference type="InParanoid" id="A0A4S2MH78"/>
<keyword evidence="11" id="KW-1185">Reference proteome</keyword>
<feature type="transmembrane region" description="Helical" evidence="8">
    <location>
        <begin position="376"/>
        <end position="396"/>
    </location>
</feature>
<name>A0A4S2MH78_9PEZI</name>
<evidence type="ECO:0000256" key="5">
    <source>
        <dbReference type="ARBA" id="ARBA00023136"/>
    </source>
</evidence>
<evidence type="ECO:0000256" key="2">
    <source>
        <dbReference type="ARBA" id="ARBA00009808"/>
    </source>
</evidence>
<dbReference type="AlphaFoldDB" id="A0A4S2MH78"/>
<evidence type="ECO:0000256" key="8">
    <source>
        <dbReference type="SAM" id="Phobius"/>
    </source>
</evidence>
<feature type="domain" description="TLC" evidence="9">
    <location>
        <begin position="170"/>
        <end position="407"/>
    </location>
</feature>
<evidence type="ECO:0000256" key="3">
    <source>
        <dbReference type="ARBA" id="ARBA00022692"/>
    </source>
</evidence>
<dbReference type="PANTHER" id="PTHR12560">
    <property type="entry name" value="LONGEVITY ASSURANCE FACTOR 1 LAG1"/>
    <property type="match status" value="1"/>
</dbReference>
<feature type="transmembrane region" description="Helical" evidence="8">
    <location>
        <begin position="271"/>
        <end position="287"/>
    </location>
</feature>
<feature type="region of interest" description="Disordered" evidence="7">
    <location>
        <begin position="412"/>
        <end position="461"/>
    </location>
</feature>
<feature type="transmembrane region" description="Helical" evidence="8">
    <location>
        <begin position="248"/>
        <end position="265"/>
    </location>
</feature>
<keyword evidence="4 8" id="KW-1133">Transmembrane helix</keyword>
<feature type="transmembrane region" description="Helical" evidence="8">
    <location>
        <begin position="219"/>
        <end position="236"/>
    </location>
</feature>
<feature type="transmembrane region" description="Helical" evidence="8">
    <location>
        <begin position="179"/>
        <end position="199"/>
    </location>
</feature>
<feature type="region of interest" description="Disordered" evidence="7">
    <location>
        <begin position="27"/>
        <end position="70"/>
    </location>
</feature>
<evidence type="ECO:0000256" key="1">
    <source>
        <dbReference type="ARBA" id="ARBA00004141"/>
    </source>
</evidence>
<gene>
    <name evidence="10" type="ORF">EX30DRAFT_267261</name>
</gene>
<evidence type="ECO:0000313" key="11">
    <source>
        <dbReference type="Proteomes" id="UP000298138"/>
    </source>
</evidence>
<comment type="similarity">
    <text evidence="2">Belongs to the sphingosine N-acyltransferase family.</text>
</comment>
<dbReference type="GO" id="GO:0016020">
    <property type="term" value="C:membrane"/>
    <property type="evidence" value="ECO:0007669"/>
    <property type="project" value="UniProtKB-SubCell"/>
</dbReference>
<dbReference type="STRING" id="341454.A0A4S2MH78"/>
<dbReference type="SMART" id="SM00724">
    <property type="entry name" value="TLC"/>
    <property type="match status" value="1"/>
</dbReference>
<keyword evidence="5 6" id="KW-0472">Membrane</keyword>
<feature type="compositionally biased region" description="Acidic residues" evidence="7">
    <location>
        <begin position="415"/>
        <end position="433"/>
    </location>
</feature>
<dbReference type="Pfam" id="PF03798">
    <property type="entry name" value="TRAM_LAG1_CLN8"/>
    <property type="match status" value="1"/>
</dbReference>
<dbReference type="GO" id="GO:0050291">
    <property type="term" value="F:sphingosine N-acyltransferase activity"/>
    <property type="evidence" value="ECO:0007669"/>
    <property type="project" value="InterPro"/>
</dbReference>
<protein>
    <submittedName>
        <fullName evidence="10">Longevity assurance proteins LAG1/LAC1</fullName>
    </submittedName>
</protein>
<dbReference type="EMBL" id="ML220200">
    <property type="protein sequence ID" value="TGZ76196.1"/>
    <property type="molecule type" value="Genomic_DNA"/>
</dbReference>
<dbReference type="PROSITE" id="PS50922">
    <property type="entry name" value="TLC"/>
    <property type="match status" value="1"/>
</dbReference>
<dbReference type="PANTHER" id="PTHR12560:SF0">
    <property type="entry name" value="LD18904P"/>
    <property type="match status" value="1"/>
</dbReference>
<evidence type="ECO:0000313" key="10">
    <source>
        <dbReference type="EMBL" id="TGZ76196.1"/>
    </source>
</evidence>
<evidence type="ECO:0000256" key="7">
    <source>
        <dbReference type="SAM" id="MobiDB-lite"/>
    </source>
</evidence>
<sequence length="461" mass="52420">MHSSGYERLHDQRSLDASVISSGIDTFAKSRGCNGGESAPLKRRQSSTSTSQPKRRQQPNNSSTRLAPPHKPAPGLASYIVEHQLQLSLGILVTLSGIHVAVPELRPLVRKFYSVSHYNPATGLFSKGYDDGYFVAFWIIAFTFIRSFALDHIFTPLAKHGGIKSKKGIVRFTEQSWMMVYYTSSTALGAYLAYNSPYWNNLIQLWTDWPVRELGGLFKWYYLVQFAFWLQQIFVINIEERRKDHYQMLAHHFITCSLMACSYVYHMTRVGNIILIMMDFVDILLPAAKLLKYLGYHTLCDYAFGVFLLSWVVVRHLLYNRVVYSVWKDLPAAVPFGCYTSNSTAPLTLSKHDANLLAIEQSLTFKSDVTCFTDTIQWSFIYMLVFLQILTLVWLYMIMRVAYRVIVGGSAEDTRSDDEDEGENDIMIDEDHDETPTAVSTGASIGQRASRHIPSRSLGND</sequence>
<feature type="compositionally biased region" description="Polar residues" evidence="7">
    <location>
        <begin position="46"/>
        <end position="65"/>
    </location>
</feature>
<dbReference type="OrthoDB" id="537032at2759"/>
<feature type="transmembrane region" description="Helical" evidence="8">
    <location>
        <begin position="133"/>
        <end position="158"/>
    </location>
</feature>
<dbReference type="Proteomes" id="UP000298138">
    <property type="component" value="Unassembled WGS sequence"/>
</dbReference>
<accession>A0A4S2MH78</accession>
<feature type="transmembrane region" description="Helical" evidence="8">
    <location>
        <begin position="299"/>
        <end position="318"/>
    </location>
</feature>
<evidence type="ECO:0000256" key="6">
    <source>
        <dbReference type="PROSITE-ProRule" id="PRU00205"/>
    </source>
</evidence>
<reference evidence="10 11" key="1">
    <citation type="submission" date="2019-04" db="EMBL/GenBank/DDBJ databases">
        <title>Comparative genomics and transcriptomics to analyze fruiting body development in filamentous ascomycetes.</title>
        <authorList>
            <consortium name="DOE Joint Genome Institute"/>
            <person name="Lutkenhaus R."/>
            <person name="Traeger S."/>
            <person name="Breuer J."/>
            <person name="Kuo A."/>
            <person name="Lipzen A."/>
            <person name="Pangilinan J."/>
            <person name="Dilworth D."/>
            <person name="Sandor L."/>
            <person name="Poggeler S."/>
            <person name="Barry K."/>
            <person name="Grigoriev I.V."/>
            <person name="Nowrousian M."/>
        </authorList>
    </citation>
    <scope>NUCLEOTIDE SEQUENCE [LARGE SCALE GENOMIC DNA]</scope>
    <source>
        <strain evidence="10 11">CBS 389.68</strain>
    </source>
</reference>
<evidence type="ECO:0000259" key="9">
    <source>
        <dbReference type="PROSITE" id="PS50922"/>
    </source>
</evidence>